<keyword evidence="4" id="KW-1185">Reference proteome</keyword>
<dbReference type="SUPFAM" id="SSF52540">
    <property type="entry name" value="P-loop containing nucleoside triphosphate hydrolases"/>
    <property type="match status" value="1"/>
</dbReference>
<dbReference type="AlphaFoldDB" id="A0A3N4KF73"/>
<dbReference type="OrthoDB" id="59699at2759"/>
<feature type="domain" description="T6SS Phospholipase effector Tle1-like catalytic" evidence="2">
    <location>
        <begin position="6"/>
        <end position="70"/>
    </location>
</feature>
<dbReference type="PANTHER" id="PTHR33840">
    <property type="match status" value="1"/>
</dbReference>
<evidence type="ECO:0000256" key="1">
    <source>
        <dbReference type="SAM" id="Phobius"/>
    </source>
</evidence>
<proteinExistence type="predicted"/>
<gene>
    <name evidence="3" type="ORF">P167DRAFT_439075</name>
</gene>
<keyword evidence="1" id="KW-0472">Membrane</keyword>
<name>A0A3N4KF73_9PEZI</name>
<dbReference type="InParanoid" id="A0A3N4KF73"/>
<dbReference type="Proteomes" id="UP000277580">
    <property type="component" value="Unassembled WGS sequence"/>
</dbReference>
<dbReference type="InterPro" id="IPR027417">
    <property type="entry name" value="P-loop_NTPase"/>
</dbReference>
<reference evidence="3 4" key="1">
    <citation type="journal article" date="2018" name="Nat. Ecol. Evol.">
        <title>Pezizomycetes genomes reveal the molecular basis of ectomycorrhizal truffle lifestyle.</title>
        <authorList>
            <person name="Murat C."/>
            <person name="Payen T."/>
            <person name="Noel B."/>
            <person name="Kuo A."/>
            <person name="Morin E."/>
            <person name="Chen J."/>
            <person name="Kohler A."/>
            <person name="Krizsan K."/>
            <person name="Balestrini R."/>
            <person name="Da Silva C."/>
            <person name="Montanini B."/>
            <person name="Hainaut M."/>
            <person name="Levati E."/>
            <person name="Barry K.W."/>
            <person name="Belfiori B."/>
            <person name="Cichocki N."/>
            <person name="Clum A."/>
            <person name="Dockter R.B."/>
            <person name="Fauchery L."/>
            <person name="Guy J."/>
            <person name="Iotti M."/>
            <person name="Le Tacon F."/>
            <person name="Lindquist E.A."/>
            <person name="Lipzen A."/>
            <person name="Malagnac F."/>
            <person name="Mello A."/>
            <person name="Molinier V."/>
            <person name="Miyauchi S."/>
            <person name="Poulain J."/>
            <person name="Riccioni C."/>
            <person name="Rubini A."/>
            <person name="Sitrit Y."/>
            <person name="Splivallo R."/>
            <person name="Traeger S."/>
            <person name="Wang M."/>
            <person name="Zifcakova L."/>
            <person name="Wipf D."/>
            <person name="Zambonelli A."/>
            <person name="Paolocci F."/>
            <person name="Nowrousian M."/>
            <person name="Ottonello S."/>
            <person name="Baldrian P."/>
            <person name="Spatafora J.W."/>
            <person name="Henrissat B."/>
            <person name="Nagy L.G."/>
            <person name="Aury J.M."/>
            <person name="Wincker P."/>
            <person name="Grigoriev I.V."/>
            <person name="Bonfante P."/>
            <person name="Martin F.M."/>
        </authorList>
    </citation>
    <scope>NUCLEOTIDE SEQUENCE [LARGE SCALE GENOMIC DNA]</scope>
    <source>
        <strain evidence="3 4">CCBAS932</strain>
    </source>
</reference>
<dbReference type="PANTHER" id="PTHR33840:SF1">
    <property type="entry name" value="TLE1 PHOSPHOLIPASE DOMAIN-CONTAINING PROTEIN"/>
    <property type="match status" value="1"/>
</dbReference>
<organism evidence="3 4">
    <name type="scientific">Morchella conica CCBAS932</name>
    <dbReference type="NCBI Taxonomy" id="1392247"/>
    <lineage>
        <taxon>Eukaryota</taxon>
        <taxon>Fungi</taxon>
        <taxon>Dikarya</taxon>
        <taxon>Ascomycota</taxon>
        <taxon>Pezizomycotina</taxon>
        <taxon>Pezizomycetes</taxon>
        <taxon>Pezizales</taxon>
        <taxon>Morchellaceae</taxon>
        <taxon>Morchella</taxon>
    </lineage>
</organism>
<protein>
    <recommendedName>
        <fullName evidence="2">T6SS Phospholipase effector Tle1-like catalytic domain-containing protein</fullName>
    </recommendedName>
</protein>
<accession>A0A3N4KF73</accession>
<dbReference type="Gene3D" id="3.40.50.300">
    <property type="entry name" value="P-loop containing nucleotide triphosphate hydrolases"/>
    <property type="match status" value="1"/>
</dbReference>
<evidence type="ECO:0000313" key="3">
    <source>
        <dbReference type="EMBL" id="RPB07001.1"/>
    </source>
</evidence>
<feature type="transmembrane region" description="Helical" evidence="1">
    <location>
        <begin position="504"/>
        <end position="525"/>
    </location>
</feature>
<keyword evidence="1" id="KW-0812">Transmembrane</keyword>
<evidence type="ECO:0000259" key="2">
    <source>
        <dbReference type="Pfam" id="PF09994"/>
    </source>
</evidence>
<dbReference type="Pfam" id="PF09994">
    <property type="entry name" value="T6SS_Tle1-like_cat"/>
    <property type="match status" value="1"/>
</dbReference>
<dbReference type="EMBL" id="ML119200">
    <property type="protein sequence ID" value="RPB07001.1"/>
    <property type="molecule type" value="Genomic_DNA"/>
</dbReference>
<evidence type="ECO:0000313" key="4">
    <source>
        <dbReference type="Proteomes" id="UP000277580"/>
    </source>
</evidence>
<dbReference type="InterPro" id="IPR018712">
    <property type="entry name" value="Tle1-like_cat"/>
</dbReference>
<keyword evidence="1" id="KW-1133">Transmembrane helix</keyword>
<sequence>MDAPGIVDHFRHALALNEARPLFNPDLWKSDADSADSSYLEAWFFGYHHDIGGGRKVQGLALWPLQWILQAAKDYGLALDPEVEPYDILFTGEDNVIQTPHDIAMKMFDMIKHHTATRAWGLALNMPGSYMSSEPRNYLEYLTTPPYLKILKPKVFLHPSAYLVFDVSSSFRLQVYQWKYFRNFLRDRFITLPQGTIPWWEKQTVNGILGAGSSAVQRLNLLVIGKPGMGKSELIGRVFGNVQKTKHDINTPIGIPDNDQVRIYLSNGFGEGGSDDRARIEAFLEQHRNTADVREQIHAMWYFLDCSQKKVPSSEKEFFEMNFGQIPILVVLRNEDKLLNQIKQILDRDFSSEIDILAELNDAIENIKIQCQRLPARTYVSAQGTLDTPKNLLIETSMNLENEAVHVAQIKAQRIELKPKISLATQESMRAYTIWHSFKFGGKRFNFNRDEKPEGRKMSMMLMVPVLESFNVRFAGDAALIKSLIGRPWDAIDQYMNGLWDDTLPADLILACMLDTVLIMAYALLHQEIDGRLKSRRDNAQPLSASDIKNGCEWYTTPKENRQAVTHAKIKELLAEDGSPKDSSIANFQMKIIETVELQSDAAKEDPLTSAVTKGTTAVMKGTTAVVKGTTAAIGGATAAIADATIAIGGATFAIGGATGAMMGDATGAIMGGATGIFGGAVKNMKGIRKGLFR</sequence>